<evidence type="ECO:0000313" key="2">
    <source>
        <dbReference type="EMBL" id="KAL2739123.1"/>
    </source>
</evidence>
<reference evidence="2 3" key="1">
    <citation type="journal article" date="2024" name="Ann. Entomol. Soc. Am.">
        <title>Genomic analyses of the southern and eastern yellowjacket wasps (Hymenoptera: Vespidae) reveal evolutionary signatures of social life.</title>
        <authorList>
            <person name="Catto M.A."/>
            <person name="Caine P.B."/>
            <person name="Orr S.E."/>
            <person name="Hunt B.G."/>
            <person name="Goodisman M.A.D."/>
        </authorList>
    </citation>
    <scope>NUCLEOTIDE SEQUENCE [LARGE SCALE GENOMIC DNA]</scope>
    <source>
        <strain evidence="2">233</strain>
        <tissue evidence="2">Head and thorax</tissue>
    </source>
</reference>
<organism evidence="2 3">
    <name type="scientific">Vespula squamosa</name>
    <name type="common">Southern yellow jacket</name>
    <name type="synonym">Wasp</name>
    <dbReference type="NCBI Taxonomy" id="30214"/>
    <lineage>
        <taxon>Eukaryota</taxon>
        <taxon>Metazoa</taxon>
        <taxon>Ecdysozoa</taxon>
        <taxon>Arthropoda</taxon>
        <taxon>Hexapoda</taxon>
        <taxon>Insecta</taxon>
        <taxon>Pterygota</taxon>
        <taxon>Neoptera</taxon>
        <taxon>Endopterygota</taxon>
        <taxon>Hymenoptera</taxon>
        <taxon>Apocrita</taxon>
        <taxon>Aculeata</taxon>
        <taxon>Vespoidea</taxon>
        <taxon>Vespidae</taxon>
        <taxon>Vespinae</taxon>
        <taxon>Vespula</taxon>
    </lineage>
</organism>
<keyword evidence="3" id="KW-1185">Reference proteome</keyword>
<proteinExistence type="predicted"/>
<dbReference type="EMBL" id="JAUDFV010000021">
    <property type="protein sequence ID" value="KAL2739123.1"/>
    <property type="molecule type" value="Genomic_DNA"/>
</dbReference>
<accession>A0ABD2C255</accession>
<evidence type="ECO:0000313" key="3">
    <source>
        <dbReference type="Proteomes" id="UP001607302"/>
    </source>
</evidence>
<gene>
    <name evidence="1" type="ORF">V1478_001235</name>
    <name evidence="2" type="ORF">V1478_001240</name>
</gene>
<protein>
    <submittedName>
        <fullName evidence="2">Odorant receptor 13a-like</fullName>
    </submittedName>
</protein>
<dbReference type="AlphaFoldDB" id="A0ABD2C255"/>
<dbReference type="Proteomes" id="UP001607302">
    <property type="component" value="Unassembled WGS sequence"/>
</dbReference>
<evidence type="ECO:0000313" key="1">
    <source>
        <dbReference type="EMBL" id="KAL2739118.1"/>
    </source>
</evidence>
<sequence>MRNSTSEYELSYRIKPLVKPYNIKNYVFDCIHEFLRIIMIISVQSQECFQYYRRSSPRNPKNNSRTSSIDKKNLRIEIFFFNFERYKCVERYKISEAVYFLFSCDELHSCDWYELSTMDMKSIWICTMRCSKPLRLTCAKFCILSVRTFIDGNHFTFNIFDSLNIPMFKWVKICHLFISFTDSK</sequence>
<name>A0ABD2C255_VESSQ</name>
<dbReference type="EMBL" id="JAUDFV010000021">
    <property type="protein sequence ID" value="KAL2739118.1"/>
    <property type="molecule type" value="Genomic_DNA"/>
</dbReference>
<comment type="caution">
    <text evidence="2">The sequence shown here is derived from an EMBL/GenBank/DDBJ whole genome shotgun (WGS) entry which is preliminary data.</text>
</comment>